<keyword evidence="3" id="KW-1185">Reference proteome</keyword>
<protein>
    <submittedName>
        <fullName evidence="1">Uncharacterized protein</fullName>
    </submittedName>
</protein>
<dbReference type="AlphaFoldDB" id="A0AAD5R9A5"/>
<evidence type="ECO:0000313" key="1">
    <source>
        <dbReference type="EMBL" id="KAJ1370874.1"/>
    </source>
</evidence>
<sequence>MDKKEVTMITTAHYFSIDLATGKFQANVSYNKRKGYVDLTDHMFALCSYIRRSNKMVHTPILSFGHRSMYAKRLGGLRLAREEHNVCALQDEGV</sequence>
<dbReference type="EMBL" id="JAHQIW010007373">
    <property type="protein sequence ID" value="KAJ1373990.1"/>
    <property type="molecule type" value="Genomic_DNA"/>
</dbReference>
<organism evidence="1 3">
    <name type="scientific">Parelaphostrongylus tenuis</name>
    <name type="common">Meningeal worm</name>
    <dbReference type="NCBI Taxonomy" id="148309"/>
    <lineage>
        <taxon>Eukaryota</taxon>
        <taxon>Metazoa</taxon>
        <taxon>Ecdysozoa</taxon>
        <taxon>Nematoda</taxon>
        <taxon>Chromadorea</taxon>
        <taxon>Rhabditida</taxon>
        <taxon>Rhabditina</taxon>
        <taxon>Rhabditomorpha</taxon>
        <taxon>Strongyloidea</taxon>
        <taxon>Metastrongylidae</taxon>
        <taxon>Parelaphostrongylus</taxon>
    </lineage>
</organism>
<dbReference type="Proteomes" id="UP001196413">
    <property type="component" value="Unassembled WGS sequence"/>
</dbReference>
<proteinExistence type="predicted"/>
<accession>A0AAD5R9A5</accession>
<reference evidence="1" key="1">
    <citation type="submission" date="2021-06" db="EMBL/GenBank/DDBJ databases">
        <title>Parelaphostrongylus tenuis whole genome reference sequence.</title>
        <authorList>
            <person name="Garwood T.J."/>
            <person name="Larsen P.A."/>
            <person name="Fountain-Jones N.M."/>
            <person name="Garbe J.R."/>
            <person name="Macchietto M.G."/>
            <person name="Kania S.A."/>
            <person name="Gerhold R.W."/>
            <person name="Richards J.E."/>
            <person name="Wolf T.M."/>
        </authorList>
    </citation>
    <scope>NUCLEOTIDE SEQUENCE</scope>
    <source>
        <strain evidence="1">MNPRO001-30</strain>
        <tissue evidence="1">Meninges</tissue>
    </source>
</reference>
<evidence type="ECO:0000313" key="2">
    <source>
        <dbReference type="EMBL" id="KAJ1373990.1"/>
    </source>
</evidence>
<gene>
    <name evidence="1" type="ORF">KIN20_032695</name>
    <name evidence="2" type="ORF">KIN20_036569</name>
</gene>
<dbReference type="EMBL" id="JAHQIW010006868">
    <property type="protein sequence ID" value="KAJ1370874.1"/>
    <property type="molecule type" value="Genomic_DNA"/>
</dbReference>
<evidence type="ECO:0000313" key="3">
    <source>
        <dbReference type="Proteomes" id="UP001196413"/>
    </source>
</evidence>
<comment type="caution">
    <text evidence="1">The sequence shown here is derived from an EMBL/GenBank/DDBJ whole genome shotgun (WGS) entry which is preliminary data.</text>
</comment>
<name>A0AAD5R9A5_PARTN</name>